<dbReference type="EMBL" id="JABVCQ010000001">
    <property type="protein sequence ID" value="MBB1124648.1"/>
    <property type="molecule type" value="Genomic_DNA"/>
</dbReference>
<dbReference type="GO" id="GO:0015562">
    <property type="term" value="F:efflux transmembrane transporter activity"/>
    <property type="evidence" value="ECO:0007669"/>
    <property type="project" value="TreeGrafter"/>
</dbReference>
<evidence type="ECO:0000313" key="3">
    <source>
        <dbReference type="Proteomes" id="UP000548632"/>
    </source>
</evidence>
<dbReference type="Proteomes" id="UP000548632">
    <property type="component" value="Unassembled WGS sequence"/>
</dbReference>
<accession>A0A839HBF6</accession>
<reference evidence="2 3" key="1">
    <citation type="journal article" date="2020" name="Arch. Microbiol.">
        <title>The genome sequence of the giant phototrophic gammaproteobacterium Thiospirillum jenense gives insight into its physiological properties and phylogenetic relationships.</title>
        <authorList>
            <person name="Imhoff J.F."/>
            <person name="Meyer T.E."/>
            <person name="Kyndt J.A."/>
        </authorList>
    </citation>
    <scope>NUCLEOTIDE SEQUENCE [LARGE SCALE GENOMIC DNA]</scope>
    <source>
        <strain evidence="2 3">DSM 216</strain>
    </source>
</reference>
<proteinExistence type="predicted"/>
<keyword evidence="1" id="KW-1133">Transmembrane helix</keyword>
<organism evidence="2 3">
    <name type="scientific">Thiospirillum jenense</name>
    <dbReference type="NCBI Taxonomy" id="1653858"/>
    <lineage>
        <taxon>Bacteria</taxon>
        <taxon>Pseudomonadati</taxon>
        <taxon>Pseudomonadota</taxon>
        <taxon>Gammaproteobacteria</taxon>
        <taxon>Chromatiales</taxon>
        <taxon>Chromatiaceae</taxon>
        <taxon>Thiospirillum</taxon>
    </lineage>
</organism>
<dbReference type="SUPFAM" id="SSF111369">
    <property type="entry name" value="HlyD-like secretion proteins"/>
    <property type="match status" value="1"/>
</dbReference>
<dbReference type="AlphaFoldDB" id="A0A839HBF6"/>
<keyword evidence="1" id="KW-0472">Membrane</keyword>
<dbReference type="Gene3D" id="1.10.287.470">
    <property type="entry name" value="Helix hairpin bin"/>
    <property type="match status" value="1"/>
</dbReference>
<keyword evidence="3" id="KW-1185">Reference proteome</keyword>
<protein>
    <submittedName>
        <fullName evidence="2">Biotin/lipoyl-binding protein</fullName>
    </submittedName>
</protein>
<feature type="transmembrane region" description="Helical" evidence="1">
    <location>
        <begin position="12"/>
        <end position="30"/>
    </location>
</feature>
<evidence type="ECO:0000256" key="1">
    <source>
        <dbReference type="SAM" id="Phobius"/>
    </source>
</evidence>
<dbReference type="PANTHER" id="PTHR30469">
    <property type="entry name" value="MULTIDRUG RESISTANCE PROTEIN MDTA"/>
    <property type="match status" value="1"/>
</dbReference>
<gene>
    <name evidence="2" type="ORF">HUK38_00185</name>
</gene>
<dbReference type="Gene3D" id="2.40.30.170">
    <property type="match status" value="1"/>
</dbReference>
<keyword evidence="1" id="KW-0812">Transmembrane</keyword>
<sequence>MATSQVWRRRGLPIIIMLIGIAGFIILKATRPVPQTVTAHERIWRVQVIPAAPAAHHPVLALFGRVEAPDQVRLTMPVTARLQTVRVRDGQRVKANAVLAQLDSRDLEPRLQRAQADVDKEQLNYQHDAAALVQERELLRLAEVGVTRAQAVQNKNLASISSVDTAREQLARARLAVTLRQQSIDAHPARLAALEATLAEAQRDFDRGTLRAPFAARIASVTAAAGEQLPINQTVMTLYPLDGLYLRAKLPGCHCDELRQALANGVELTAQGQIGGRAITAVLERIAGEADARGVDALLKLTAPAAVPIGAVVDMRLQRPLVDNSLALPFSALHGGDRIFTVDNGRLRGVTIERIGERGGDGDQPVEVLVRAAQLPPNAPIMVTHLPNAIDGLRVEIAP</sequence>
<dbReference type="GO" id="GO:1990281">
    <property type="term" value="C:efflux pump complex"/>
    <property type="evidence" value="ECO:0007669"/>
    <property type="project" value="TreeGrafter"/>
</dbReference>
<name>A0A839HBF6_9GAMM</name>
<dbReference type="Gene3D" id="2.40.50.100">
    <property type="match status" value="1"/>
</dbReference>
<dbReference type="PANTHER" id="PTHR30469:SF15">
    <property type="entry name" value="HLYD FAMILY OF SECRETION PROTEINS"/>
    <property type="match status" value="1"/>
</dbReference>
<evidence type="ECO:0000313" key="2">
    <source>
        <dbReference type="EMBL" id="MBB1124648.1"/>
    </source>
</evidence>
<dbReference type="RefSeq" id="WP_182581756.1">
    <property type="nucleotide sequence ID" value="NZ_JABVCQ010000001.1"/>
</dbReference>
<comment type="caution">
    <text evidence="2">The sequence shown here is derived from an EMBL/GenBank/DDBJ whole genome shotgun (WGS) entry which is preliminary data.</text>
</comment>